<dbReference type="SUPFAM" id="SSF53335">
    <property type="entry name" value="S-adenosyl-L-methionine-dependent methyltransferases"/>
    <property type="match status" value="1"/>
</dbReference>
<gene>
    <name evidence="2" type="ORF">A2672_00340</name>
</gene>
<dbReference type="InterPro" id="IPR050447">
    <property type="entry name" value="Erg6_SMT_methyltransf"/>
</dbReference>
<protein>
    <recommendedName>
        <fullName evidence="1">Methyltransferase domain-containing protein</fullName>
    </recommendedName>
</protein>
<dbReference type="Gene3D" id="3.40.50.150">
    <property type="entry name" value="Vaccinia Virus protein VP39"/>
    <property type="match status" value="1"/>
</dbReference>
<evidence type="ECO:0000313" key="3">
    <source>
        <dbReference type="Proteomes" id="UP000178065"/>
    </source>
</evidence>
<name>A0A1G2R176_9BACT</name>
<dbReference type="PANTHER" id="PTHR44068">
    <property type="entry name" value="ZGC:194242"/>
    <property type="match status" value="1"/>
</dbReference>
<comment type="caution">
    <text evidence="2">The sequence shown here is derived from an EMBL/GenBank/DDBJ whole genome shotgun (WGS) entry which is preliminary data.</text>
</comment>
<dbReference type="EMBL" id="MHTT01000001">
    <property type="protein sequence ID" value="OHA66533.1"/>
    <property type="molecule type" value="Genomic_DNA"/>
</dbReference>
<feature type="domain" description="Methyltransferase" evidence="1">
    <location>
        <begin position="57"/>
        <end position="150"/>
    </location>
</feature>
<dbReference type="CDD" id="cd02440">
    <property type="entry name" value="AdoMet_MTases"/>
    <property type="match status" value="1"/>
</dbReference>
<dbReference type="Pfam" id="PF13649">
    <property type="entry name" value="Methyltransf_25"/>
    <property type="match status" value="1"/>
</dbReference>
<dbReference type="Proteomes" id="UP000178065">
    <property type="component" value="Unassembled WGS sequence"/>
</dbReference>
<proteinExistence type="predicted"/>
<organism evidence="2 3">
    <name type="scientific">Candidatus Wildermuthbacteria bacterium RIFCSPHIGHO2_01_FULL_49_22b</name>
    <dbReference type="NCBI Taxonomy" id="1802448"/>
    <lineage>
        <taxon>Bacteria</taxon>
        <taxon>Candidatus Wildermuthiibacteriota</taxon>
    </lineage>
</organism>
<reference evidence="2 3" key="1">
    <citation type="journal article" date="2016" name="Nat. Commun.">
        <title>Thousands of microbial genomes shed light on interconnected biogeochemical processes in an aquifer system.</title>
        <authorList>
            <person name="Anantharaman K."/>
            <person name="Brown C.T."/>
            <person name="Hug L.A."/>
            <person name="Sharon I."/>
            <person name="Castelle C.J."/>
            <person name="Probst A.J."/>
            <person name="Thomas B.C."/>
            <person name="Singh A."/>
            <person name="Wilkins M.J."/>
            <person name="Karaoz U."/>
            <person name="Brodie E.L."/>
            <person name="Williams K.H."/>
            <person name="Hubbard S.S."/>
            <person name="Banfield J.F."/>
        </authorList>
    </citation>
    <scope>NUCLEOTIDE SEQUENCE [LARGE SCALE GENOMIC DNA]</scope>
</reference>
<dbReference type="InterPro" id="IPR029063">
    <property type="entry name" value="SAM-dependent_MTases_sf"/>
</dbReference>
<evidence type="ECO:0000259" key="1">
    <source>
        <dbReference type="Pfam" id="PF13649"/>
    </source>
</evidence>
<evidence type="ECO:0000313" key="2">
    <source>
        <dbReference type="EMBL" id="OHA66533.1"/>
    </source>
</evidence>
<dbReference type="InterPro" id="IPR041698">
    <property type="entry name" value="Methyltransf_25"/>
</dbReference>
<dbReference type="PANTHER" id="PTHR44068:SF11">
    <property type="entry name" value="GERANYL DIPHOSPHATE 2-C-METHYLTRANSFERASE"/>
    <property type="match status" value="1"/>
</dbReference>
<accession>A0A1G2R176</accession>
<sequence>MKQSFDSAWEEDYYGKAKREGYPYEGAPRYPYDLVVSIVAKKFFGVPRKERSKIVMLDVGCGAGNNAMFLAENGFTVYGIDGSASGIEICKERFREKGLKGEFVVGDFLYLPYEDGKFDFVLDRASLYANRWENVKEAVVQVHRMLKPGGLFVSFMYNTEHPRMAQSGQEVEPRTYKDTKTGRFVGFTHYMDLKDVLELFGAFSIENIMNSTLREVYNKTGALMEGAEYVILARKS</sequence>
<dbReference type="AlphaFoldDB" id="A0A1G2R176"/>
<dbReference type="STRING" id="1802448.A2672_00340"/>